<evidence type="ECO:0000313" key="1">
    <source>
        <dbReference type="EMBL" id="PYE53100.1"/>
    </source>
</evidence>
<comment type="caution">
    <text evidence="1">The sequence shown here is derived from an EMBL/GenBank/DDBJ whole genome shotgun (WGS) entry which is preliminary data.</text>
</comment>
<organism evidence="1 2">
    <name type="scientific">Deinococcus yavapaiensis KR-236</name>
    <dbReference type="NCBI Taxonomy" id="694435"/>
    <lineage>
        <taxon>Bacteria</taxon>
        <taxon>Thermotogati</taxon>
        <taxon>Deinococcota</taxon>
        <taxon>Deinococci</taxon>
        <taxon>Deinococcales</taxon>
        <taxon>Deinococcaceae</taxon>
        <taxon>Deinococcus</taxon>
    </lineage>
</organism>
<dbReference type="EMBL" id="QJSX01000010">
    <property type="protein sequence ID" value="PYE53100.1"/>
    <property type="molecule type" value="Genomic_DNA"/>
</dbReference>
<protein>
    <submittedName>
        <fullName evidence="1">Uncharacterized protein</fullName>
    </submittedName>
</protein>
<proteinExistence type="predicted"/>
<dbReference type="AlphaFoldDB" id="A0A318S5W5"/>
<sequence length="168" mass="17334">MLAAASLALAAPSAQDPVALVERSLAGASVTFAGASATASAYSVSWPASSSLLALIFSNEARSASEADRVRSFTVSAPLDAANRLPSASRDALLRVSDALNRACFSHAPRSLGTVVDAALANRLARLSVRRETRVSVEDGEGGGRVLRLTFVLPSGGMPSCAMHVPRR</sequence>
<accession>A0A318S5W5</accession>
<name>A0A318S5W5_9DEIO</name>
<evidence type="ECO:0000313" key="2">
    <source>
        <dbReference type="Proteomes" id="UP000248326"/>
    </source>
</evidence>
<dbReference type="Proteomes" id="UP000248326">
    <property type="component" value="Unassembled WGS sequence"/>
</dbReference>
<keyword evidence="2" id="KW-1185">Reference proteome</keyword>
<gene>
    <name evidence="1" type="ORF">DES52_11084</name>
</gene>
<reference evidence="1 2" key="1">
    <citation type="submission" date="2018-06" db="EMBL/GenBank/DDBJ databases">
        <title>Genomic Encyclopedia of Type Strains, Phase IV (KMG-IV): sequencing the most valuable type-strain genomes for metagenomic binning, comparative biology and taxonomic classification.</title>
        <authorList>
            <person name="Goeker M."/>
        </authorList>
    </citation>
    <scope>NUCLEOTIDE SEQUENCE [LARGE SCALE GENOMIC DNA]</scope>
    <source>
        <strain evidence="1 2">DSM 18048</strain>
    </source>
</reference>